<evidence type="ECO:0000313" key="3">
    <source>
        <dbReference type="Proteomes" id="UP001209701"/>
    </source>
</evidence>
<gene>
    <name evidence="2" type="ORF">LNV07_07470</name>
</gene>
<keyword evidence="1" id="KW-0732">Signal</keyword>
<organism evidence="2 3">
    <name type="scientific">Roseateles oligotrophus</name>
    <dbReference type="NCBI Taxonomy" id="1769250"/>
    <lineage>
        <taxon>Bacteria</taxon>
        <taxon>Pseudomonadati</taxon>
        <taxon>Pseudomonadota</taxon>
        <taxon>Betaproteobacteria</taxon>
        <taxon>Burkholderiales</taxon>
        <taxon>Sphaerotilaceae</taxon>
        <taxon>Roseateles</taxon>
    </lineage>
</organism>
<proteinExistence type="predicted"/>
<sequence>MRLQKTSIWLAPVVLMWLSACGTVAPIAMTPPQGFEAQSDAFLAGNRSADSGLFANESFDLGPYRVTDVKRDWADSKASFSLGPLTWGKSSNGFAYVLRASNSTLHGRCEVNNGETRLPLSVSIIPLQSRFSLKCDCQGDGAPARMELASNSGWQQQDAWLPESLKLTIGEQSFSGSPFDHRGLAMSDGRAFVGYRFDGQAGPAAAVGLFSPGEVWLHQSLPASQRAAMTCALAGLLLHTGP</sequence>
<evidence type="ECO:0000313" key="2">
    <source>
        <dbReference type="EMBL" id="MCV2367933.1"/>
    </source>
</evidence>
<keyword evidence="3" id="KW-1185">Reference proteome</keyword>
<dbReference type="EMBL" id="JAJIRN010000003">
    <property type="protein sequence ID" value="MCV2367933.1"/>
    <property type="molecule type" value="Genomic_DNA"/>
</dbReference>
<comment type="caution">
    <text evidence="2">The sequence shown here is derived from an EMBL/GenBank/DDBJ whole genome shotgun (WGS) entry which is preliminary data.</text>
</comment>
<dbReference type="PROSITE" id="PS51257">
    <property type="entry name" value="PROKAR_LIPOPROTEIN"/>
    <property type="match status" value="1"/>
</dbReference>
<protein>
    <recommendedName>
        <fullName evidence="4">Lipoprotein</fullName>
    </recommendedName>
</protein>
<dbReference type="Proteomes" id="UP001209701">
    <property type="component" value="Unassembled WGS sequence"/>
</dbReference>
<evidence type="ECO:0000256" key="1">
    <source>
        <dbReference type="SAM" id="SignalP"/>
    </source>
</evidence>
<evidence type="ECO:0008006" key="4">
    <source>
        <dbReference type="Google" id="ProtNLM"/>
    </source>
</evidence>
<feature type="signal peptide" evidence="1">
    <location>
        <begin position="1"/>
        <end position="25"/>
    </location>
</feature>
<accession>A0ABT2YD17</accession>
<feature type="chain" id="PRO_5046192156" description="Lipoprotein" evidence="1">
    <location>
        <begin position="26"/>
        <end position="242"/>
    </location>
</feature>
<name>A0ABT2YD17_9BURK</name>
<reference evidence="2 3" key="1">
    <citation type="submission" date="2021-11" db="EMBL/GenBank/DDBJ databases">
        <authorList>
            <person name="Liang Q."/>
            <person name="Mou H."/>
            <person name="Liu Z."/>
        </authorList>
    </citation>
    <scope>NUCLEOTIDE SEQUENCE [LARGE SCALE GENOMIC DNA]</scope>
    <source>
        <strain evidence="2 3">CHU3</strain>
    </source>
</reference>
<dbReference type="RefSeq" id="WP_263570558.1">
    <property type="nucleotide sequence ID" value="NZ_JAJIRN010000003.1"/>
</dbReference>